<evidence type="ECO:0000313" key="10">
    <source>
        <dbReference type="EnsemblFungi" id="EJT74019"/>
    </source>
</evidence>
<feature type="domain" description="Trs120/TRAPPC9 third Ig-like" evidence="7">
    <location>
        <begin position="1115"/>
        <end position="1302"/>
    </location>
</feature>
<reference evidence="11" key="1">
    <citation type="submission" date="2010-07" db="EMBL/GenBank/DDBJ databases">
        <title>The genome sequence of Gaeumannomyces graminis var. tritici strain R3-111a-1.</title>
        <authorList>
            <consortium name="The Broad Institute Genome Sequencing Platform"/>
            <person name="Ma L.-J."/>
            <person name="Dead R."/>
            <person name="Young S."/>
            <person name="Zeng Q."/>
            <person name="Koehrsen M."/>
            <person name="Alvarado L."/>
            <person name="Berlin A."/>
            <person name="Chapman S.B."/>
            <person name="Chen Z."/>
            <person name="Freedman E."/>
            <person name="Gellesch M."/>
            <person name="Goldberg J."/>
            <person name="Griggs A."/>
            <person name="Gujja S."/>
            <person name="Heilman E.R."/>
            <person name="Heiman D."/>
            <person name="Hepburn T."/>
            <person name="Howarth C."/>
            <person name="Jen D."/>
            <person name="Larson L."/>
            <person name="Mehta T."/>
            <person name="Neiman D."/>
            <person name="Pearson M."/>
            <person name="Roberts A."/>
            <person name="Saif S."/>
            <person name="Shea T."/>
            <person name="Shenoy N."/>
            <person name="Sisk P."/>
            <person name="Stolte C."/>
            <person name="Sykes S."/>
            <person name="Walk T."/>
            <person name="White J."/>
            <person name="Yandava C."/>
            <person name="Haas B."/>
            <person name="Nusbaum C."/>
            <person name="Birren B."/>
        </authorList>
    </citation>
    <scope>NUCLEOTIDE SEQUENCE [LARGE SCALE GENOMIC DNA]</scope>
    <source>
        <strain evidence="11">R3-111a-1</strain>
    </source>
</reference>
<evidence type="ECO:0000256" key="1">
    <source>
        <dbReference type="ARBA" id="ARBA00004555"/>
    </source>
</evidence>
<dbReference type="Pfam" id="PF26254">
    <property type="entry name" value="Ig_TRAPPC9-Trs120_1st"/>
    <property type="match status" value="1"/>
</dbReference>
<dbReference type="InterPro" id="IPR058563">
    <property type="entry name" value="Trs120_TRAPPC9_N"/>
</dbReference>
<organism evidence="9">
    <name type="scientific">Gaeumannomyces tritici (strain R3-111a-1)</name>
    <name type="common">Wheat and barley take-all root rot fungus</name>
    <name type="synonym">Gaeumannomyces graminis var. tritici</name>
    <dbReference type="NCBI Taxonomy" id="644352"/>
    <lineage>
        <taxon>Eukaryota</taxon>
        <taxon>Fungi</taxon>
        <taxon>Dikarya</taxon>
        <taxon>Ascomycota</taxon>
        <taxon>Pezizomycotina</taxon>
        <taxon>Sordariomycetes</taxon>
        <taxon>Sordariomycetidae</taxon>
        <taxon>Magnaporthales</taxon>
        <taxon>Magnaporthaceae</taxon>
        <taxon>Gaeumannomyces</taxon>
    </lineage>
</organism>
<evidence type="ECO:0000256" key="3">
    <source>
        <dbReference type="SAM" id="MobiDB-lite"/>
    </source>
</evidence>
<dbReference type="PANTHER" id="PTHR21512">
    <property type="entry name" value="TRAFFICKING PROTEIN PARTICLE COMPLEX SUBUNIT 9"/>
    <property type="match status" value="1"/>
</dbReference>
<dbReference type="EMBL" id="GL385398">
    <property type="protein sequence ID" value="EJT74019.1"/>
    <property type="molecule type" value="Genomic_DNA"/>
</dbReference>
<accession>J3P2X7</accession>
<reference evidence="10" key="5">
    <citation type="submission" date="2018-04" db="UniProtKB">
        <authorList>
            <consortium name="EnsemblFungi"/>
        </authorList>
    </citation>
    <scope>IDENTIFICATION</scope>
    <source>
        <strain evidence="10">R3-111a-1</strain>
    </source>
</reference>
<feature type="region of interest" description="Disordered" evidence="3">
    <location>
        <begin position="1435"/>
        <end position="1478"/>
    </location>
</feature>
<dbReference type="eggNOG" id="KOG1953">
    <property type="taxonomic scope" value="Eukaryota"/>
</dbReference>
<evidence type="ECO:0000313" key="11">
    <source>
        <dbReference type="Proteomes" id="UP000006039"/>
    </source>
</evidence>
<dbReference type="OrthoDB" id="27962at2759"/>
<protein>
    <recommendedName>
        <fullName evidence="12">Hypercellular protein HypA</fullName>
    </recommendedName>
</protein>
<feature type="compositionally biased region" description="Polar residues" evidence="3">
    <location>
        <begin position="212"/>
        <end position="224"/>
    </location>
</feature>
<reference evidence="9" key="3">
    <citation type="submission" date="2010-09" db="EMBL/GenBank/DDBJ databases">
        <title>Annotation of Gaeumannomyces graminis var. tritici R3-111a-1.</title>
        <authorList>
            <consortium name="The Broad Institute Genome Sequencing Platform"/>
            <person name="Ma L.-J."/>
            <person name="Dead R."/>
            <person name="Young S.K."/>
            <person name="Zeng Q."/>
            <person name="Gargeya S."/>
            <person name="Fitzgerald M."/>
            <person name="Haas B."/>
            <person name="Abouelleil A."/>
            <person name="Alvarado L."/>
            <person name="Arachchi H.M."/>
            <person name="Berlin A."/>
            <person name="Brown A."/>
            <person name="Chapman S.B."/>
            <person name="Chen Z."/>
            <person name="Dunbar C."/>
            <person name="Freedman E."/>
            <person name="Gearin G."/>
            <person name="Gellesch M."/>
            <person name="Goldberg J."/>
            <person name="Griggs A."/>
            <person name="Gujja S."/>
            <person name="Heiman D."/>
            <person name="Howarth C."/>
            <person name="Larson L."/>
            <person name="Lui A."/>
            <person name="MacDonald P.J.P."/>
            <person name="Mehta T."/>
            <person name="Montmayeur A."/>
            <person name="Murphy C."/>
            <person name="Neiman D."/>
            <person name="Pearson M."/>
            <person name="Priest M."/>
            <person name="Roberts A."/>
            <person name="Saif S."/>
            <person name="Shea T."/>
            <person name="Shenoy N."/>
            <person name="Sisk P."/>
            <person name="Stolte C."/>
            <person name="Sykes S."/>
            <person name="Yandava C."/>
            <person name="Wortman J."/>
            <person name="Nusbaum C."/>
            <person name="Birren B."/>
        </authorList>
    </citation>
    <scope>NUCLEOTIDE SEQUENCE</scope>
    <source>
        <strain evidence="9">R3-111a-1</strain>
    </source>
</reference>
<gene>
    <name evidence="10" type="primary">20348326</name>
    <name evidence="9" type="ORF">GGTG_07868</name>
</gene>
<feature type="domain" description="Trs120/TRAPPC9 first Ig-like" evidence="6">
    <location>
        <begin position="773"/>
        <end position="957"/>
    </location>
</feature>
<sequence length="1506" mass="163892">MNADPLLPIAPARVKALVLPVGRIRRSRFLCFLERLAAEHVVHLRDISPDNRPNRNMFSPLAFPDGAIFYEFATHFPHAAHLGLYPFDLYREPMAIIAIADGSEMDSPVLSERQSGGGRTTAERNIRSLYQELEELRDQYPKVLVHQLVVFDHVEHQDEPIPIPEGIVTVPPIQDCKRTTMRTVMCDISAVLLAEMTMLAKSFEAVPYVESPGQTSTMRQNGMSWNGGDTMRRNSQISAPAARSSSASASNRMSMPVLSKSSGGGFGSNSSTPARPSTPVGSALPTTAESEFGSDPPTPEQNARTSRSGGGASDNSRSVSQDRVSVQGFGWGGFNERWRSKGKGRITIVTGSLYLMAGRWPDALKELIEGATVARSINDHIWQGKALEMIVVCLIMLGWAGVQFQVPTICLPPPGEKPSAHAATAAAMAAIEAEKNADPNQPKCWRSLQSILPELVERIVGLYSRISSEHLPPLPLAEAIIRLCKTTAALHICDGRLTVKTIELLVTGKAPDKALTSSPRLTVTPPRTQIMTLLFKAFPSSQAELISTVDRVVILTGIASVLGVLGYQRKKALVMRELVSVLVGGLVEARTRGAAEVGIHPAAGLAALNGANGQTNGAAALELEEGDIEQGMDAFLGLLLRTYGVVGFDMAAMISPGTEPSRDDSDAAVVARIQKQASARFYGISSMKLNILRACINFSEALPDFSGVLRYSSDLLRTAGSGLAPGPRKEDAAPIISREEQVRLMTNILKTSSLAERLGMGEIAAEFWDEFLLRGVKLEPLAPARAPTEHKKSELVGASTARSSQDLDPLIHNPFMKVPDKAGADQGLVAGESVMFKLTLQNPYDLEIELERVQLDADGAAFESSVVSAFLGPYRTQILRLSGTPKAPGPLHITGAIIKVRGCRERRFPIFLEAWQPEDELKPKAIGLAALEHHVRQPNPASTAPKIERLSLNVIEEQPIVVVKSTSLPQSSVMILEGERQVFTATLHNLSKTTAADFLLFSFQDSTQEPLQQALNRRDATPAELYEYELILAKKQALRLRKAGGQAGGGSSARRYIGPGEEATFEFEILGKPGLTSGVIQVDYAHLGVPPEELPQKFYTRQATLQLTITVNASVELTRVDILPLHDGIPRRLLGCYGKKEHDGEGSDEVDKDAVAKPPLPADEEHCLLLLDLRNSWPNNMHIELTTADGVKLDDTILPGNTWRVVVPFKRLYVDNPHEAVPALNPARQRQFVVSTTISPEAERASREAFWYRDRILKRLGAKWRTGSASSYGGGSINTVNGRTGDVELRNLRLTPRMIEAVKVDEVGIELWVTQQGRDCSNGDADTDGSQSGGGGGGNRKNDVFVDELAQLRARVTNRTAKPIYPTIRLMPALCHRSLNVALDFTRKLAWNGTLQRTLPLLPGGESAEVAIGVTALCRGEFEITASVEETKLWRPAASEKEEGDEAKKKKKKAEEEDGGGMPVGPGAGPRPRSDTQTLMDAVLGATERRIWHTRRPCYVVVRERE</sequence>
<dbReference type="Pfam" id="PF26283">
    <property type="entry name" value="Ig_TRAPPC9-Trs120_4th"/>
    <property type="match status" value="1"/>
</dbReference>
<dbReference type="Pfam" id="PF26280">
    <property type="entry name" value="Ig_TRAPPC9-Trs120_2nd"/>
    <property type="match status" value="1"/>
</dbReference>
<evidence type="ECO:0000259" key="8">
    <source>
        <dbReference type="Pfam" id="PF26283"/>
    </source>
</evidence>
<feature type="domain" description="Trs120/TRAPPC9 fourth Ig-like" evidence="8">
    <location>
        <begin position="1328"/>
        <end position="1503"/>
    </location>
</feature>
<name>J3P2X7_GAET3</name>
<dbReference type="GO" id="GO:0005802">
    <property type="term" value="C:trans-Golgi network"/>
    <property type="evidence" value="ECO:0007669"/>
    <property type="project" value="TreeGrafter"/>
</dbReference>
<feature type="compositionally biased region" description="Low complexity" evidence="3">
    <location>
        <begin position="313"/>
        <end position="322"/>
    </location>
</feature>
<dbReference type="Pfam" id="PF08626">
    <property type="entry name" value="TRAPPC9-Trs120"/>
    <property type="match status" value="1"/>
</dbReference>
<dbReference type="EnsemblFungi" id="EJT74019">
    <property type="protein sequence ID" value="EJT74019"/>
    <property type="gene ID" value="GGTG_07868"/>
</dbReference>
<dbReference type="PANTHER" id="PTHR21512:SF5">
    <property type="entry name" value="TRAFFICKING PROTEIN PARTICLE COMPLEX SUBUNIT 9"/>
    <property type="match status" value="1"/>
</dbReference>
<dbReference type="InterPro" id="IPR058564">
    <property type="entry name" value="TPR_TRAPPC9_Trs120"/>
</dbReference>
<dbReference type="STRING" id="644352.J3P2X7"/>
<feature type="domain" description="Trs120/TRAPPC9 N-terminal" evidence="4">
    <location>
        <begin position="6"/>
        <end position="410"/>
    </location>
</feature>
<evidence type="ECO:0000256" key="2">
    <source>
        <dbReference type="ARBA" id="ARBA00023034"/>
    </source>
</evidence>
<evidence type="ECO:0000259" key="7">
    <source>
        <dbReference type="Pfam" id="PF26282"/>
    </source>
</evidence>
<dbReference type="InterPro" id="IPR058565">
    <property type="entry name" value="Ig_TRAPPC9_Trs120_1st"/>
</dbReference>
<dbReference type="RefSeq" id="XP_009223963.1">
    <property type="nucleotide sequence ID" value="XM_009225699.1"/>
</dbReference>
<feature type="domain" description="Trs120/TRAPPC9 TPR region" evidence="5">
    <location>
        <begin position="448"/>
        <end position="759"/>
    </location>
</feature>
<dbReference type="InterPro" id="IPR013935">
    <property type="entry name" value="Trs120_TRAPPC9"/>
</dbReference>
<keyword evidence="2" id="KW-0333">Golgi apparatus</keyword>
<feature type="region of interest" description="Disordered" evidence="3">
    <location>
        <begin position="211"/>
        <end position="322"/>
    </location>
</feature>
<evidence type="ECO:0000313" key="9">
    <source>
        <dbReference type="EMBL" id="EJT74019.1"/>
    </source>
</evidence>
<keyword evidence="11" id="KW-1185">Reference proteome</keyword>
<comment type="subcellular location">
    <subcellularLocation>
        <location evidence="1">Golgi apparatus</location>
    </subcellularLocation>
</comment>
<dbReference type="GeneID" id="20348326"/>
<feature type="region of interest" description="Disordered" evidence="3">
    <location>
        <begin position="1319"/>
        <end position="1342"/>
    </location>
</feature>
<dbReference type="InterPro" id="IPR058568">
    <property type="entry name" value="Ig_TRAPPC9_Trs120_4th"/>
</dbReference>
<dbReference type="Proteomes" id="UP000006039">
    <property type="component" value="Unassembled WGS sequence"/>
</dbReference>
<reference evidence="10" key="4">
    <citation type="journal article" date="2015" name="G3 (Bethesda)">
        <title>Genome sequences of three phytopathogenic species of the Magnaporthaceae family of fungi.</title>
        <authorList>
            <person name="Okagaki L.H."/>
            <person name="Nunes C.C."/>
            <person name="Sailsbery J."/>
            <person name="Clay B."/>
            <person name="Brown D."/>
            <person name="John T."/>
            <person name="Oh Y."/>
            <person name="Young N."/>
            <person name="Fitzgerald M."/>
            <person name="Haas B.J."/>
            <person name="Zeng Q."/>
            <person name="Young S."/>
            <person name="Adiconis X."/>
            <person name="Fan L."/>
            <person name="Levin J.Z."/>
            <person name="Mitchell T.K."/>
            <person name="Okubara P.A."/>
            <person name="Farman M.L."/>
            <person name="Kohn L.M."/>
            <person name="Birren B."/>
            <person name="Ma L.-J."/>
            <person name="Dean R.A."/>
        </authorList>
    </citation>
    <scope>NUCLEOTIDE SEQUENCE</scope>
    <source>
        <strain evidence="10">R3-111a-1</strain>
    </source>
</reference>
<dbReference type="VEuPathDB" id="FungiDB:GGTG_07868"/>
<reference evidence="9" key="2">
    <citation type="submission" date="2010-07" db="EMBL/GenBank/DDBJ databases">
        <authorList>
            <consortium name="The Broad Institute Genome Sequencing Platform"/>
            <consortium name="Broad Institute Genome Sequencing Center for Infectious Disease"/>
            <person name="Ma L.-J."/>
            <person name="Dead R."/>
            <person name="Young S."/>
            <person name="Zeng Q."/>
            <person name="Koehrsen M."/>
            <person name="Alvarado L."/>
            <person name="Berlin A."/>
            <person name="Chapman S.B."/>
            <person name="Chen Z."/>
            <person name="Freedman E."/>
            <person name="Gellesch M."/>
            <person name="Goldberg J."/>
            <person name="Griggs A."/>
            <person name="Gujja S."/>
            <person name="Heilman E.R."/>
            <person name="Heiman D."/>
            <person name="Hepburn T."/>
            <person name="Howarth C."/>
            <person name="Jen D."/>
            <person name="Larson L."/>
            <person name="Mehta T."/>
            <person name="Neiman D."/>
            <person name="Pearson M."/>
            <person name="Roberts A."/>
            <person name="Saif S."/>
            <person name="Shea T."/>
            <person name="Shenoy N."/>
            <person name="Sisk P."/>
            <person name="Stolte C."/>
            <person name="Sykes S."/>
            <person name="Walk T."/>
            <person name="White J."/>
            <person name="Yandava C."/>
            <person name="Haas B."/>
            <person name="Nusbaum C."/>
            <person name="Birren B."/>
        </authorList>
    </citation>
    <scope>NUCLEOTIDE SEQUENCE</scope>
    <source>
        <strain evidence="9">R3-111a-1</strain>
    </source>
</reference>
<evidence type="ECO:0000259" key="4">
    <source>
        <dbReference type="Pfam" id="PF08626"/>
    </source>
</evidence>
<feature type="compositionally biased region" description="Low complexity" evidence="3">
    <location>
        <begin position="238"/>
        <end position="261"/>
    </location>
</feature>
<dbReference type="HOGENOM" id="CLU_002231_0_0_1"/>
<evidence type="ECO:0000259" key="5">
    <source>
        <dbReference type="Pfam" id="PF26251"/>
    </source>
</evidence>
<proteinExistence type="predicted"/>
<evidence type="ECO:0008006" key="12">
    <source>
        <dbReference type="Google" id="ProtNLM"/>
    </source>
</evidence>
<dbReference type="Pfam" id="PF26251">
    <property type="entry name" value="TPR_TRAPPC9-Trs120"/>
    <property type="match status" value="1"/>
</dbReference>
<dbReference type="FunCoup" id="J3P2X7">
    <property type="interactions" value="32"/>
</dbReference>
<evidence type="ECO:0000259" key="6">
    <source>
        <dbReference type="Pfam" id="PF26254"/>
    </source>
</evidence>
<dbReference type="InterPro" id="IPR058567">
    <property type="entry name" value="Ig_TRAPPC9_Trs120_3rd"/>
</dbReference>
<dbReference type="Pfam" id="PF26282">
    <property type="entry name" value="Ig_TRAPPC9-Trs120_3rd"/>
    <property type="match status" value="1"/>
</dbReference>